<dbReference type="EMBL" id="CAJVQB010075625">
    <property type="protein sequence ID" value="CAG8844357.1"/>
    <property type="molecule type" value="Genomic_DNA"/>
</dbReference>
<gene>
    <name evidence="3" type="ORF">GMARGA_LOCUS37056</name>
</gene>
<sequence length="241" mass="28525">SLPCSDSHQKILDCDRLHEEPSSIQDYQLYQVQTLLKNDSIMSGNSSRTLIASDDGNSDPPSWDILFNKFFMIIQHSLIDVENNYLKLENEFKTQYKDSKKQNELIVEELKRQNESIEQLKMIREESKKQNELIVEELKRQNELLKILIGAVGESKKQNNPIALLKRLINEELKPQNEELKIQNEELKEQNKLKKQNKELEKRNKELKELKEHNKELETKVKESKERNEKLEIENKELKSK</sequence>
<feature type="coiled-coil region" evidence="1">
    <location>
        <begin position="100"/>
        <end position="144"/>
    </location>
</feature>
<evidence type="ECO:0000313" key="4">
    <source>
        <dbReference type="Proteomes" id="UP000789901"/>
    </source>
</evidence>
<protein>
    <submittedName>
        <fullName evidence="3">20694_t:CDS:1</fullName>
    </submittedName>
</protein>
<keyword evidence="1" id="KW-0175">Coiled coil</keyword>
<dbReference type="Proteomes" id="UP000789901">
    <property type="component" value="Unassembled WGS sequence"/>
</dbReference>
<organism evidence="3 4">
    <name type="scientific">Gigaspora margarita</name>
    <dbReference type="NCBI Taxonomy" id="4874"/>
    <lineage>
        <taxon>Eukaryota</taxon>
        <taxon>Fungi</taxon>
        <taxon>Fungi incertae sedis</taxon>
        <taxon>Mucoromycota</taxon>
        <taxon>Glomeromycotina</taxon>
        <taxon>Glomeromycetes</taxon>
        <taxon>Diversisporales</taxon>
        <taxon>Gigasporaceae</taxon>
        <taxon>Gigaspora</taxon>
    </lineage>
</organism>
<evidence type="ECO:0000313" key="3">
    <source>
        <dbReference type="EMBL" id="CAG8844357.1"/>
    </source>
</evidence>
<proteinExistence type="predicted"/>
<reference evidence="3 4" key="1">
    <citation type="submission" date="2021-06" db="EMBL/GenBank/DDBJ databases">
        <authorList>
            <person name="Kallberg Y."/>
            <person name="Tangrot J."/>
            <person name="Rosling A."/>
        </authorList>
    </citation>
    <scope>NUCLEOTIDE SEQUENCE [LARGE SCALE GENOMIC DNA]</scope>
    <source>
        <strain evidence="3 4">120-4 pot B 10/14</strain>
    </source>
</reference>
<feature type="region of interest" description="Disordered" evidence="2">
    <location>
        <begin position="218"/>
        <end position="241"/>
    </location>
</feature>
<keyword evidence="4" id="KW-1185">Reference proteome</keyword>
<comment type="caution">
    <text evidence="3">The sequence shown here is derived from an EMBL/GenBank/DDBJ whole genome shotgun (WGS) entry which is preliminary data.</text>
</comment>
<accession>A0ABN7X0A1</accession>
<evidence type="ECO:0000256" key="2">
    <source>
        <dbReference type="SAM" id="MobiDB-lite"/>
    </source>
</evidence>
<evidence type="ECO:0000256" key="1">
    <source>
        <dbReference type="SAM" id="Coils"/>
    </source>
</evidence>
<feature type="non-terminal residue" evidence="3">
    <location>
        <position position="1"/>
    </location>
</feature>
<name>A0ABN7X0A1_GIGMA</name>